<evidence type="ECO:0000256" key="2">
    <source>
        <dbReference type="SAM" id="MobiDB-lite"/>
    </source>
</evidence>
<dbReference type="EMBL" id="WEGJ01000077">
    <property type="protein sequence ID" value="MQY16844.1"/>
    <property type="molecule type" value="Genomic_DNA"/>
</dbReference>
<keyword evidence="1" id="KW-0175">Coiled coil</keyword>
<dbReference type="AlphaFoldDB" id="A0A7K0CW08"/>
<keyword evidence="4" id="KW-1185">Reference proteome</keyword>
<sequence length="303" mass="32081">MTDVIGPTGEGYRPDQVDEALHRLGEDRDSAWERAARLTVLAREMERELAGLTARMAEFGRQTYADLGDGAVTLFEMARAEADAVRAAGRAEADAVTDAASRAAALTHEAARAAAGEVLAEAEAHWRSVTGAAQAEADELLAAARTDAEAVTGEADRALAEVRRRAAATLADTEAKEAAAARADQGDLREREAAWERDLAGRTERAHHRVEAAQNAYAQAGRATAAKRQASEVRAAEIVAEAGVIAERVELDTERRLRAVGERCEAIRAHLDYVRTGLATITFRPPPEGAGGSVPSPSPSADG</sequence>
<evidence type="ECO:0000256" key="1">
    <source>
        <dbReference type="SAM" id="Coils"/>
    </source>
</evidence>
<protein>
    <recommendedName>
        <fullName evidence="5">Cellulose-binding protein</fullName>
    </recommendedName>
</protein>
<evidence type="ECO:0000313" key="4">
    <source>
        <dbReference type="Proteomes" id="UP000466345"/>
    </source>
</evidence>
<evidence type="ECO:0008006" key="5">
    <source>
        <dbReference type="Google" id="ProtNLM"/>
    </source>
</evidence>
<gene>
    <name evidence="3" type="ORF">SRB5_70470</name>
</gene>
<dbReference type="RefSeq" id="WP_153457872.1">
    <property type="nucleotide sequence ID" value="NZ_WEGJ01000077.1"/>
</dbReference>
<comment type="caution">
    <text evidence="3">The sequence shown here is derived from an EMBL/GenBank/DDBJ whole genome shotgun (WGS) entry which is preliminary data.</text>
</comment>
<dbReference type="Proteomes" id="UP000466345">
    <property type="component" value="Unassembled WGS sequence"/>
</dbReference>
<feature type="region of interest" description="Disordered" evidence="2">
    <location>
        <begin position="283"/>
        <end position="303"/>
    </location>
</feature>
<organism evidence="3 4">
    <name type="scientific">Streptomyces smaragdinus</name>
    <dbReference type="NCBI Taxonomy" id="2585196"/>
    <lineage>
        <taxon>Bacteria</taxon>
        <taxon>Bacillati</taxon>
        <taxon>Actinomycetota</taxon>
        <taxon>Actinomycetes</taxon>
        <taxon>Kitasatosporales</taxon>
        <taxon>Streptomycetaceae</taxon>
        <taxon>Streptomyces</taxon>
    </lineage>
</organism>
<feature type="coiled-coil region" evidence="1">
    <location>
        <begin position="35"/>
        <end position="62"/>
    </location>
</feature>
<feature type="compositionally biased region" description="Low complexity" evidence="2">
    <location>
        <begin position="293"/>
        <end position="303"/>
    </location>
</feature>
<dbReference type="OrthoDB" id="4146319at2"/>
<proteinExistence type="predicted"/>
<reference evidence="3 4" key="1">
    <citation type="submission" date="2019-10" db="EMBL/GenBank/DDBJ databases">
        <title>Streptomyces smaragdinus sp. nov. and Streptomyces fabii sp. nov., isolated from the gut of fungus growing-termite Macrotermes natalensis.</title>
        <authorList>
            <person name="Schwitalla J."/>
            <person name="Benndorf R."/>
            <person name="Martin K."/>
            <person name="De Beer W."/>
            <person name="Kaster A.-K."/>
            <person name="Vollmers J."/>
            <person name="Poulsen M."/>
            <person name="Beemelmanns C."/>
        </authorList>
    </citation>
    <scope>NUCLEOTIDE SEQUENCE [LARGE SCALE GENOMIC DNA]</scope>
    <source>
        <strain evidence="3 4">RB5</strain>
    </source>
</reference>
<evidence type="ECO:0000313" key="3">
    <source>
        <dbReference type="EMBL" id="MQY16844.1"/>
    </source>
</evidence>
<accession>A0A7K0CW08</accession>
<name>A0A7K0CW08_9ACTN</name>